<gene>
    <name evidence="1" type="ORF">DI609_05570</name>
</gene>
<protein>
    <submittedName>
        <fullName evidence="1">Uncharacterized protein</fullName>
    </submittedName>
</protein>
<comment type="caution">
    <text evidence="1">The sequence shown here is derived from an EMBL/GenBank/DDBJ whole genome shotgun (WGS) entry which is preliminary data.</text>
</comment>
<evidence type="ECO:0000313" key="2">
    <source>
        <dbReference type="Proteomes" id="UP000249451"/>
    </source>
</evidence>
<name>A0A2W5D0S7_9CORY</name>
<accession>A0A2W5D0S7</accession>
<dbReference type="AlphaFoldDB" id="A0A2W5D0S7"/>
<dbReference type="Proteomes" id="UP000249451">
    <property type="component" value="Unassembled WGS sequence"/>
</dbReference>
<organism evidence="1 2">
    <name type="scientific">Corynebacterium urealyticum</name>
    <dbReference type="NCBI Taxonomy" id="43771"/>
    <lineage>
        <taxon>Bacteria</taxon>
        <taxon>Bacillati</taxon>
        <taxon>Actinomycetota</taxon>
        <taxon>Actinomycetes</taxon>
        <taxon>Mycobacteriales</taxon>
        <taxon>Corynebacteriaceae</taxon>
        <taxon>Corynebacterium</taxon>
    </lineage>
</organism>
<evidence type="ECO:0000313" key="1">
    <source>
        <dbReference type="EMBL" id="PZP00826.1"/>
    </source>
</evidence>
<dbReference type="EMBL" id="QFNY01000108">
    <property type="protein sequence ID" value="PZP00826.1"/>
    <property type="molecule type" value="Genomic_DNA"/>
</dbReference>
<reference evidence="1 2" key="1">
    <citation type="submission" date="2017-11" db="EMBL/GenBank/DDBJ databases">
        <title>Infants hospitalized years apart are colonized by the same room-sourced microbial strains.</title>
        <authorList>
            <person name="Brooks B."/>
            <person name="Olm M.R."/>
            <person name="Firek B.A."/>
            <person name="Baker R."/>
            <person name="Thomas B.C."/>
            <person name="Morowitz M.J."/>
            <person name="Banfield J.F."/>
        </authorList>
    </citation>
    <scope>NUCLEOTIDE SEQUENCE [LARGE SCALE GENOMIC DNA]</scope>
    <source>
        <strain evidence="1">S2_012_000_R3_87</strain>
    </source>
</reference>
<proteinExistence type="predicted"/>
<sequence>MNEAVRVTKVVIHNEGFDQMRSDPALVRDLNRRAHAIAKAAGEGYEVSSRTGKKRHRVSVITESYEAAEDTAKNNTLLRALDAGR</sequence>